<keyword evidence="5" id="KW-0812">Transmembrane</keyword>
<evidence type="ECO:0000256" key="5">
    <source>
        <dbReference type="ARBA" id="ARBA00022692"/>
    </source>
</evidence>
<gene>
    <name evidence="16" type="primary">gspD</name>
    <name evidence="16" type="ORF">GCM10011369_33530</name>
</gene>
<name>A0A8J2UA10_9GAMM</name>
<organism evidence="16 17">
    <name type="scientific">Neiella marina</name>
    <dbReference type="NCBI Taxonomy" id="508461"/>
    <lineage>
        <taxon>Bacteria</taxon>
        <taxon>Pseudomonadati</taxon>
        <taxon>Pseudomonadota</taxon>
        <taxon>Gammaproteobacteria</taxon>
        <taxon>Alteromonadales</taxon>
        <taxon>Echinimonadaceae</taxon>
        <taxon>Neiella</taxon>
    </lineage>
</organism>
<keyword evidence="8" id="KW-0472">Membrane</keyword>
<dbReference type="PANTHER" id="PTHR30332">
    <property type="entry name" value="PROBABLE GENERAL SECRETION PATHWAY PROTEIN D"/>
    <property type="match status" value="1"/>
</dbReference>
<dbReference type="Proteomes" id="UP000619743">
    <property type="component" value="Unassembled WGS sequence"/>
</dbReference>
<evidence type="ECO:0000259" key="14">
    <source>
        <dbReference type="Pfam" id="PF03958"/>
    </source>
</evidence>
<accession>A0A8J2UA10</accession>
<feature type="chain" id="PRO_5035310100" evidence="12">
    <location>
        <begin position="40"/>
        <end position="688"/>
    </location>
</feature>
<dbReference type="Pfam" id="PF21305">
    <property type="entry name" value="type_II_gspD_N0"/>
    <property type="match status" value="1"/>
</dbReference>
<feature type="domain" description="Type II/III secretion system secretin-like" evidence="13">
    <location>
        <begin position="461"/>
        <end position="622"/>
    </location>
</feature>
<evidence type="ECO:0000256" key="4">
    <source>
        <dbReference type="ARBA" id="ARBA00022452"/>
    </source>
</evidence>
<sequence length="688" mass="74574">MKLTNQLLMNHKTVRPAAKWLRQLLLASLLGSAALTASAAEYTASFKGTEINEFINIVGKNLNKTIIIDPAVRGKINVRSYDLLNDDQYYQFFLNVLEVYGYAAVEMDNSIIKIVKDKDAKFAPNPVIGKDGPAFGDEFITRVVPVHNVSVRELAPLLRQLNDNAGGGNVVHYDPSNVLMITGRAAVVNRLVDIVDRVDQAGDQNVDIVDLEFASAAEMVRIVESLNRTTGGKNAADFLTPKLVADERTNSVIVSGEEKARIRIVNLIERLDKELATSGNTRVFYLKYASAEDLVSVLEGVSDSITAEESGGSKTKSRSRSDVNIESHEDSNALVITAEPSMMQSLEAVIRQLDIRRAQVHIEAIIVEIMEGDGANLGIQYFSEDTGVMQWNTGTQVPVSSLWAAQRAAEDVPGSTVCTGDTCTENPDQQGDYTLLASLLGQINGMMLGVIEDDWAAVVQAVKTSSNSNILSTPSVTTLDNQEAFFIAGQDVPILTGATASSGNDNPFQTIERQEVGVKLKVTPQINEGDAVQLVIEQEVSSVSGTTSVDITINKRELKTTVMADNGDTVVLGGLIDEDAQESESKVPLLGDIPVLGKLFTSTSTTKAKRNLLVFIRPTIVRDAATMNAVSSRKYNFMRALQLSQDEKELPIIRKNVPVLPEYGTTPDAAAYEKHLEAAKKAGLSADE</sequence>
<dbReference type="InterPro" id="IPR004846">
    <property type="entry name" value="T2SS/T3SS_dom"/>
</dbReference>
<dbReference type="InterPro" id="IPR049371">
    <property type="entry name" value="GspD-like_N0"/>
</dbReference>
<keyword evidence="9" id="KW-0998">Cell outer membrane</keyword>
<dbReference type="InterPro" id="IPR038591">
    <property type="entry name" value="NolW-like_sf"/>
</dbReference>
<keyword evidence="3 10" id="KW-0813">Transport</keyword>
<feature type="domain" description="GspD-like N0" evidence="15">
    <location>
        <begin position="45"/>
        <end position="114"/>
    </location>
</feature>
<feature type="domain" description="NolW-like" evidence="14">
    <location>
        <begin position="207"/>
        <end position="274"/>
    </location>
</feature>
<dbReference type="PRINTS" id="PR00811">
    <property type="entry name" value="BCTERIALGSPD"/>
</dbReference>
<keyword evidence="6 12" id="KW-0732">Signal</keyword>
<feature type="domain" description="NolW-like" evidence="14">
    <location>
        <begin position="141"/>
        <end position="204"/>
    </location>
</feature>
<feature type="region of interest" description="Disordered" evidence="11">
    <location>
        <begin position="306"/>
        <end position="326"/>
    </location>
</feature>
<evidence type="ECO:0000256" key="9">
    <source>
        <dbReference type="ARBA" id="ARBA00023237"/>
    </source>
</evidence>
<dbReference type="InterPro" id="IPR004845">
    <property type="entry name" value="T2SS_GspD_CS"/>
</dbReference>
<dbReference type="GO" id="GO:0015628">
    <property type="term" value="P:protein secretion by the type II secretion system"/>
    <property type="evidence" value="ECO:0007669"/>
    <property type="project" value="InterPro"/>
</dbReference>
<comment type="similarity">
    <text evidence="2">Belongs to the bacterial secretin family. GSP D subfamily.</text>
</comment>
<comment type="subcellular location">
    <subcellularLocation>
        <location evidence="1 10">Cell outer membrane</location>
    </subcellularLocation>
</comment>
<dbReference type="GO" id="GO:0009279">
    <property type="term" value="C:cell outer membrane"/>
    <property type="evidence" value="ECO:0007669"/>
    <property type="project" value="UniProtKB-SubCell"/>
</dbReference>
<keyword evidence="17" id="KW-1185">Reference proteome</keyword>
<evidence type="ECO:0000256" key="3">
    <source>
        <dbReference type="ARBA" id="ARBA00022448"/>
    </source>
</evidence>
<dbReference type="PRINTS" id="PR01032">
    <property type="entry name" value="PHAGEIV"/>
</dbReference>
<dbReference type="InterPro" id="IPR001775">
    <property type="entry name" value="GspD/PilQ"/>
</dbReference>
<dbReference type="Pfam" id="PF03958">
    <property type="entry name" value="Secretin_N"/>
    <property type="match status" value="3"/>
</dbReference>
<dbReference type="PROSITE" id="PS00875">
    <property type="entry name" value="T2SP_D"/>
    <property type="match status" value="1"/>
</dbReference>
<evidence type="ECO:0000259" key="15">
    <source>
        <dbReference type="Pfam" id="PF21305"/>
    </source>
</evidence>
<dbReference type="InterPro" id="IPR013356">
    <property type="entry name" value="T2SS_GspD"/>
</dbReference>
<dbReference type="InterPro" id="IPR050810">
    <property type="entry name" value="Bact_Secretion_Sys_Channel"/>
</dbReference>
<evidence type="ECO:0000313" key="16">
    <source>
        <dbReference type="EMBL" id="GGA88679.1"/>
    </source>
</evidence>
<evidence type="ECO:0000256" key="8">
    <source>
        <dbReference type="ARBA" id="ARBA00023136"/>
    </source>
</evidence>
<dbReference type="Gene3D" id="3.30.1370.120">
    <property type="match status" value="3"/>
</dbReference>
<protein>
    <submittedName>
        <fullName evidence="16">Type II secretion system protein GspD</fullName>
    </submittedName>
</protein>
<keyword evidence="4" id="KW-1134">Transmembrane beta strand</keyword>
<dbReference type="PANTHER" id="PTHR30332:SF24">
    <property type="entry name" value="SECRETIN GSPD-RELATED"/>
    <property type="match status" value="1"/>
</dbReference>
<evidence type="ECO:0000256" key="7">
    <source>
        <dbReference type="ARBA" id="ARBA00022927"/>
    </source>
</evidence>
<feature type="domain" description="NolW-like" evidence="14">
    <location>
        <begin position="281"/>
        <end position="359"/>
    </location>
</feature>
<evidence type="ECO:0000256" key="10">
    <source>
        <dbReference type="RuleBase" id="RU004004"/>
    </source>
</evidence>
<evidence type="ECO:0000256" key="2">
    <source>
        <dbReference type="ARBA" id="ARBA00006980"/>
    </source>
</evidence>
<evidence type="ECO:0000259" key="13">
    <source>
        <dbReference type="Pfam" id="PF00263"/>
    </source>
</evidence>
<dbReference type="NCBIfam" id="TIGR02517">
    <property type="entry name" value="type_II_gspD"/>
    <property type="match status" value="1"/>
</dbReference>
<feature type="signal peptide" evidence="12">
    <location>
        <begin position="1"/>
        <end position="39"/>
    </location>
</feature>
<evidence type="ECO:0000256" key="11">
    <source>
        <dbReference type="SAM" id="MobiDB-lite"/>
    </source>
</evidence>
<proteinExistence type="inferred from homology"/>
<comment type="caution">
    <text evidence="16">The sequence shown here is derived from an EMBL/GenBank/DDBJ whole genome shotgun (WGS) entry which is preliminary data.</text>
</comment>
<evidence type="ECO:0000256" key="1">
    <source>
        <dbReference type="ARBA" id="ARBA00004442"/>
    </source>
</evidence>
<keyword evidence="7" id="KW-0653">Protein transport</keyword>
<evidence type="ECO:0000313" key="17">
    <source>
        <dbReference type="Proteomes" id="UP000619743"/>
    </source>
</evidence>
<dbReference type="InterPro" id="IPR005644">
    <property type="entry name" value="NolW-like"/>
</dbReference>
<dbReference type="EMBL" id="BMDX01000025">
    <property type="protein sequence ID" value="GGA88679.1"/>
    <property type="molecule type" value="Genomic_DNA"/>
</dbReference>
<reference evidence="17" key="1">
    <citation type="journal article" date="2019" name="Int. J. Syst. Evol. Microbiol.">
        <title>The Global Catalogue of Microorganisms (GCM) 10K type strain sequencing project: providing services to taxonomists for standard genome sequencing and annotation.</title>
        <authorList>
            <consortium name="The Broad Institute Genomics Platform"/>
            <consortium name="The Broad Institute Genome Sequencing Center for Infectious Disease"/>
            <person name="Wu L."/>
            <person name="Ma J."/>
        </authorList>
    </citation>
    <scope>NUCLEOTIDE SEQUENCE [LARGE SCALE GENOMIC DNA]</scope>
    <source>
        <strain evidence="17">CGMCC 1.10130</strain>
    </source>
</reference>
<dbReference type="Pfam" id="PF00263">
    <property type="entry name" value="Secretin"/>
    <property type="match status" value="1"/>
</dbReference>
<evidence type="ECO:0000256" key="6">
    <source>
        <dbReference type="ARBA" id="ARBA00022729"/>
    </source>
</evidence>
<dbReference type="AlphaFoldDB" id="A0A8J2UA10"/>
<evidence type="ECO:0000256" key="12">
    <source>
        <dbReference type="SAM" id="SignalP"/>
    </source>
</evidence>
<dbReference type="GO" id="GO:0015627">
    <property type="term" value="C:type II protein secretion system complex"/>
    <property type="evidence" value="ECO:0007669"/>
    <property type="project" value="InterPro"/>
</dbReference>